<name>A0A4R5V878_9RHOB</name>
<evidence type="ECO:0000313" key="2">
    <source>
        <dbReference type="Proteomes" id="UP000295301"/>
    </source>
</evidence>
<proteinExistence type="predicted"/>
<reference evidence="1 2" key="1">
    <citation type="submission" date="2019-03" db="EMBL/GenBank/DDBJ databases">
        <title>Ruegeria lutea sp. nov., a novel strain, isolated from marine sediment, the Masan Bay, South Korea.</title>
        <authorList>
            <person name="Kim J."/>
            <person name="Kim D.-Y."/>
            <person name="Lee S.-S."/>
        </authorList>
    </citation>
    <scope>NUCLEOTIDE SEQUENCE [LARGE SCALE GENOMIC DNA]</scope>
    <source>
        <strain evidence="1 2">318-1</strain>
    </source>
</reference>
<evidence type="ECO:0008006" key="3">
    <source>
        <dbReference type="Google" id="ProtNLM"/>
    </source>
</evidence>
<evidence type="ECO:0000313" key="1">
    <source>
        <dbReference type="EMBL" id="TDK48081.1"/>
    </source>
</evidence>
<protein>
    <recommendedName>
        <fullName evidence="3">Aldolase</fullName>
    </recommendedName>
</protein>
<comment type="caution">
    <text evidence="1">The sequence shown here is derived from an EMBL/GenBank/DDBJ whole genome shotgun (WGS) entry which is preliminary data.</text>
</comment>
<dbReference type="EMBL" id="SMUV01000064">
    <property type="protein sequence ID" value="TDK48081.1"/>
    <property type="molecule type" value="Genomic_DNA"/>
</dbReference>
<dbReference type="AlphaFoldDB" id="A0A4R5V878"/>
<dbReference type="RefSeq" id="WP_133359706.1">
    <property type="nucleotide sequence ID" value="NZ_SMUV01000064.1"/>
</dbReference>
<dbReference type="Proteomes" id="UP000295301">
    <property type="component" value="Unassembled WGS sequence"/>
</dbReference>
<gene>
    <name evidence="1" type="ORF">E1832_10495</name>
</gene>
<sequence length="268" mass="27595">MSGAEAIAALRHETAWPAPILMPSAAGLGARLEGRAASDLRGSAQGLADACLSAARFLDADAVWISALAPDEGADFAAGFLHDAAMRAIAAARTARLGAAVELRGPLFRALEVGGDLDAALKVVKPAMIAEFEAIAKLRPDIIVLADPRADPPQAESRALARIYGALKRLAEHYDILKGMAPAQPGMTGPGAPDLDFGDALSPGRTGRAHGIAPDWSAAQTFARSVDDALTAALREGAALIVSGRAGLSATQDPETVRNTVQGIRDRA</sequence>
<keyword evidence="2" id="KW-1185">Reference proteome</keyword>
<accession>A0A4R5V878</accession>
<organism evidence="1 2">
    <name type="scientific">Antarcticimicrobium luteum</name>
    <dbReference type="NCBI Taxonomy" id="2547397"/>
    <lineage>
        <taxon>Bacteria</taxon>
        <taxon>Pseudomonadati</taxon>
        <taxon>Pseudomonadota</taxon>
        <taxon>Alphaproteobacteria</taxon>
        <taxon>Rhodobacterales</taxon>
        <taxon>Paracoccaceae</taxon>
        <taxon>Antarcticimicrobium</taxon>
    </lineage>
</organism>